<dbReference type="InterPro" id="IPR006379">
    <property type="entry name" value="HAD-SF_hydro_IIB"/>
</dbReference>
<dbReference type="RefSeq" id="WP_089525254.1">
    <property type="nucleotide sequence ID" value="NZ_NMUQ01000002.1"/>
</dbReference>
<keyword evidence="2" id="KW-1185">Reference proteome</keyword>
<dbReference type="Gene3D" id="3.40.50.1000">
    <property type="entry name" value="HAD superfamily/HAD-like"/>
    <property type="match status" value="1"/>
</dbReference>
<dbReference type="PANTHER" id="PTHR10000:SF53">
    <property type="entry name" value="5-AMINO-6-(5-PHOSPHO-D-RIBITYLAMINO)URACIL PHOSPHATASE YBJI-RELATED"/>
    <property type="match status" value="1"/>
</dbReference>
<dbReference type="NCBIfam" id="TIGR01484">
    <property type="entry name" value="HAD-SF-IIB"/>
    <property type="match status" value="1"/>
</dbReference>
<dbReference type="Pfam" id="PF08282">
    <property type="entry name" value="Hydrolase_3"/>
    <property type="match status" value="1"/>
</dbReference>
<dbReference type="InterPro" id="IPR036412">
    <property type="entry name" value="HAD-like_sf"/>
</dbReference>
<dbReference type="Proteomes" id="UP000215145">
    <property type="component" value="Unassembled WGS sequence"/>
</dbReference>
<evidence type="ECO:0000313" key="2">
    <source>
        <dbReference type="Proteomes" id="UP000215145"/>
    </source>
</evidence>
<dbReference type="Gene3D" id="3.30.1240.10">
    <property type="match status" value="1"/>
</dbReference>
<dbReference type="GO" id="GO:0005829">
    <property type="term" value="C:cytosol"/>
    <property type="evidence" value="ECO:0007669"/>
    <property type="project" value="TreeGrafter"/>
</dbReference>
<name>A0A229NX03_9BACL</name>
<gene>
    <name evidence="1" type="ORF">CGZ75_15920</name>
</gene>
<reference evidence="1 2" key="1">
    <citation type="submission" date="2017-07" db="EMBL/GenBank/DDBJ databases">
        <title>Paenibacillus herberti R33 genome sequencing and assembly.</title>
        <authorList>
            <person name="Su W."/>
        </authorList>
    </citation>
    <scope>NUCLEOTIDE SEQUENCE [LARGE SCALE GENOMIC DNA]</scope>
    <source>
        <strain evidence="1 2">R33</strain>
    </source>
</reference>
<dbReference type="PANTHER" id="PTHR10000">
    <property type="entry name" value="PHOSPHOSERINE PHOSPHATASE"/>
    <property type="match status" value="1"/>
</dbReference>
<dbReference type="GO" id="GO:0016791">
    <property type="term" value="F:phosphatase activity"/>
    <property type="evidence" value="ECO:0007669"/>
    <property type="project" value="TreeGrafter"/>
</dbReference>
<keyword evidence="1" id="KW-0378">Hydrolase</keyword>
<dbReference type="GO" id="GO:0000287">
    <property type="term" value="F:magnesium ion binding"/>
    <property type="evidence" value="ECO:0007669"/>
    <property type="project" value="TreeGrafter"/>
</dbReference>
<dbReference type="AlphaFoldDB" id="A0A229NX03"/>
<sequence>MKFIFDLDGTICFKGQPLSDAMVQALDFLVEKGHEIIFASARPIRDLLPILPSHMHHFPMVGGNGGFVATGGTILSTIAFDPATAASIIGLIRSFEAEYLIDSKWDYAYSGSEEHPIRRNLDPQQRATNIGIDELTEIIKVVILHSLDGQKMLEELLKLPIVIYRHASEDIIDISPLGIDKWTGLQKLGIMPQEFIAFGNDANDVSMFKHAKRAICVGDHADLLLLTAEQVINKEAHVINKIITLMEGLEMEGTQHEVSLLKC</sequence>
<organism evidence="1 2">
    <name type="scientific">Paenibacillus herberti</name>
    <dbReference type="NCBI Taxonomy" id="1619309"/>
    <lineage>
        <taxon>Bacteria</taxon>
        <taxon>Bacillati</taxon>
        <taxon>Bacillota</taxon>
        <taxon>Bacilli</taxon>
        <taxon>Bacillales</taxon>
        <taxon>Paenibacillaceae</taxon>
        <taxon>Paenibacillus</taxon>
    </lineage>
</organism>
<proteinExistence type="predicted"/>
<dbReference type="EMBL" id="NMUQ01000002">
    <property type="protein sequence ID" value="OXM14430.1"/>
    <property type="molecule type" value="Genomic_DNA"/>
</dbReference>
<dbReference type="OrthoDB" id="1650327at2"/>
<accession>A0A229NX03</accession>
<evidence type="ECO:0000313" key="1">
    <source>
        <dbReference type="EMBL" id="OXM14430.1"/>
    </source>
</evidence>
<dbReference type="InterPro" id="IPR023214">
    <property type="entry name" value="HAD_sf"/>
</dbReference>
<protein>
    <submittedName>
        <fullName evidence="1">HAD family hydrolase</fullName>
    </submittedName>
</protein>
<comment type="caution">
    <text evidence="1">The sequence shown here is derived from an EMBL/GenBank/DDBJ whole genome shotgun (WGS) entry which is preliminary data.</text>
</comment>
<dbReference type="SUPFAM" id="SSF56784">
    <property type="entry name" value="HAD-like"/>
    <property type="match status" value="1"/>
</dbReference>